<dbReference type="Proteomes" id="UP000318733">
    <property type="component" value="Unassembled WGS sequence"/>
</dbReference>
<evidence type="ECO:0000259" key="6">
    <source>
        <dbReference type="Pfam" id="PF07980"/>
    </source>
</evidence>
<feature type="domain" description="SusD-like N-terminal" evidence="7">
    <location>
        <begin position="64"/>
        <end position="228"/>
    </location>
</feature>
<evidence type="ECO:0000256" key="1">
    <source>
        <dbReference type="ARBA" id="ARBA00004442"/>
    </source>
</evidence>
<dbReference type="InterPro" id="IPR011990">
    <property type="entry name" value="TPR-like_helical_dom_sf"/>
</dbReference>
<protein>
    <submittedName>
        <fullName evidence="8">RagB/SusD family nutrient uptake outer membrane protein</fullName>
    </submittedName>
</protein>
<keyword evidence="3" id="KW-0732">Signal</keyword>
<dbReference type="InterPro" id="IPR012944">
    <property type="entry name" value="SusD_RagB_dom"/>
</dbReference>
<name>A0A556M921_9SPHI</name>
<dbReference type="AlphaFoldDB" id="A0A556M921"/>
<evidence type="ECO:0000256" key="5">
    <source>
        <dbReference type="ARBA" id="ARBA00023237"/>
    </source>
</evidence>
<comment type="similarity">
    <text evidence="2">Belongs to the SusD family.</text>
</comment>
<proteinExistence type="inferred from homology"/>
<keyword evidence="4" id="KW-0472">Membrane</keyword>
<dbReference type="OrthoDB" id="621570at2"/>
<dbReference type="EMBL" id="VLPK01000007">
    <property type="protein sequence ID" value="TSJ36424.1"/>
    <property type="molecule type" value="Genomic_DNA"/>
</dbReference>
<sequence length="462" mass="50149">MKKLTKYTTSVLLFLSGILVLAPLSSCKKLIVANPSGTKLLTSTVFTDSLTAQAAVAGMYNSMSYSGSYNFDMAVLPGFSADELTFIGNNYNQYLNNTIPTNDPGNSVWAASYGIIYQANAIINGVPGSGKLSAKFKNQVLGEALFVRAFCYFYLTNYYGDVPLVTTTELSVNQGLARAPAAAVYAQIIADLKLAQSYLPADFTPSGGTDRTRANRFAATALLARVYLYQSDWVNAEAESSAVISSSMFVPATDLSSVFSTTSHEAILQLYNQAGGYVQFAYSVVPNPVTPVPAYVLTAQQIAAFQAGDKRFTAWTASLAYSGNTYVYPYKYKNVSGGNTEYYTLLRISEQYLIRAEARAQQGNTSGAITDLNAIHNPSRVNLPVYAGATDQASVLSAIMNERRVELFAEWGHRWFDLKRTHTADAVLGAEKPTWTPAAALYPVPVSEIKLNPKLVQNPGYH</sequence>
<dbReference type="SUPFAM" id="SSF48452">
    <property type="entry name" value="TPR-like"/>
    <property type="match status" value="1"/>
</dbReference>
<organism evidence="8 9">
    <name type="scientific">Mucilaginibacter corticis</name>
    <dbReference type="NCBI Taxonomy" id="2597670"/>
    <lineage>
        <taxon>Bacteria</taxon>
        <taxon>Pseudomonadati</taxon>
        <taxon>Bacteroidota</taxon>
        <taxon>Sphingobacteriia</taxon>
        <taxon>Sphingobacteriales</taxon>
        <taxon>Sphingobacteriaceae</taxon>
        <taxon>Mucilaginibacter</taxon>
    </lineage>
</organism>
<dbReference type="CDD" id="cd08977">
    <property type="entry name" value="SusD"/>
    <property type="match status" value="1"/>
</dbReference>
<gene>
    <name evidence="8" type="ORF">FO440_23265</name>
</gene>
<dbReference type="RefSeq" id="WP_144250715.1">
    <property type="nucleotide sequence ID" value="NZ_VLPK01000007.1"/>
</dbReference>
<evidence type="ECO:0000256" key="2">
    <source>
        <dbReference type="ARBA" id="ARBA00006275"/>
    </source>
</evidence>
<dbReference type="Pfam" id="PF07980">
    <property type="entry name" value="SusD_RagB"/>
    <property type="match status" value="1"/>
</dbReference>
<evidence type="ECO:0000256" key="4">
    <source>
        <dbReference type="ARBA" id="ARBA00023136"/>
    </source>
</evidence>
<dbReference type="GO" id="GO:0009279">
    <property type="term" value="C:cell outer membrane"/>
    <property type="evidence" value="ECO:0007669"/>
    <property type="project" value="UniProtKB-SubCell"/>
</dbReference>
<evidence type="ECO:0000256" key="3">
    <source>
        <dbReference type="ARBA" id="ARBA00022729"/>
    </source>
</evidence>
<comment type="subcellular location">
    <subcellularLocation>
        <location evidence="1">Cell outer membrane</location>
    </subcellularLocation>
</comment>
<reference evidence="8 9" key="1">
    <citation type="submission" date="2019-07" db="EMBL/GenBank/DDBJ databases">
        <authorList>
            <person name="Huq M.A."/>
        </authorList>
    </citation>
    <scope>NUCLEOTIDE SEQUENCE [LARGE SCALE GENOMIC DNA]</scope>
    <source>
        <strain evidence="8 9">MAH-19</strain>
    </source>
</reference>
<keyword evidence="5" id="KW-0998">Cell outer membrane</keyword>
<dbReference type="Pfam" id="PF14322">
    <property type="entry name" value="SusD-like_3"/>
    <property type="match status" value="1"/>
</dbReference>
<keyword evidence="9" id="KW-1185">Reference proteome</keyword>
<dbReference type="InterPro" id="IPR033985">
    <property type="entry name" value="SusD-like_N"/>
</dbReference>
<accession>A0A556M921</accession>
<dbReference type="Gene3D" id="1.25.40.390">
    <property type="match status" value="1"/>
</dbReference>
<comment type="caution">
    <text evidence="8">The sequence shown here is derived from an EMBL/GenBank/DDBJ whole genome shotgun (WGS) entry which is preliminary data.</text>
</comment>
<evidence type="ECO:0000259" key="7">
    <source>
        <dbReference type="Pfam" id="PF14322"/>
    </source>
</evidence>
<feature type="domain" description="RagB/SusD" evidence="6">
    <location>
        <begin position="326"/>
        <end position="461"/>
    </location>
</feature>
<evidence type="ECO:0000313" key="8">
    <source>
        <dbReference type="EMBL" id="TSJ36424.1"/>
    </source>
</evidence>
<evidence type="ECO:0000313" key="9">
    <source>
        <dbReference type="Proteomes" id="UP000318733"/>
    </source>
</evidence>